<gene>
    <name evidence="2" type="ORF">AK812_SmicGene23321</name>
</gene>
<dbReference type="Proteomes" id="UP000186817">
    <property type="component" value="Unassembled WGS sequence"/>
</dbReference>
<dbReference type="AlphaFoldDB" id="A0A1Q9DHI6"/>
<protein>
    <submittedName>
        <fullName evidence="2">Uncharacterized protein</fullName>
    </submittedName>
</protein>
<accession>A0A1Q9DHI6</accession>
<evidence type="ECO:0000256" key="1">
    <source>
        <dbReference type="SAM" id="Coils"/>
    </source>
</evidence>
<comment type="caution">
    <text evidence="2">The sequence shown here is derived from an EMBL/GenBank/DDBJ whole genome shotgun (WGS) entry which is preliminary data.</text>
</comment>
<proteinExistence type="predicted"/>
<sequence>MAQLVATIRQLKLQIERLEAEASSRSQQLSEAKEAVANLEADRAIAQQREDQLRQQAAAEIKRWQVELETSRAAEAELMKMLDEVQDGIIQTNTGAQPDMS</sequence>
<keyword evidence="1" id="KW-0175">Coiled coil</keyword>
<keyword evidence="3" id="KW-1185">Reference proteome</keyword>
<name>A0A1Q9DHI6_SYMMI</name>
<organism evidence="2 3">
    <name type="scientific">Symbiodinium microadriaticum</name>
    <name type="common">Dinoflagellate</name>
    <name type="synonym">Zooxanthella microadriatica</name>
    <dbReference type="NCBI Taxonomy" id="2951"/>
    <lineage>
        <taxon>Eukaryota</taxon>
        <taxon>Sar</taxon>
        <taxon>Alveolata</taxon>
        <taxon>Dinophyceae</taxon>
        <taxon>Suessiales</taxon>
        <taxon>Symbiodiniaceae</taxon>
        <taxon>Symbiodinium</taxon>
    </lineage>
</organism>
<feature type="coiled-coil region" evidence="1">
    <location>
        <begin position="1"/>
        <end position="74"/>
    </location>
</feature>
<reference evidence="2 3" key="1">
    <citation type="submission" date="2016-02" db="EMBL/GenBank/DDBJ databases">
        <title>Genome analysis of coral dinoflagellate symbionts highlights evolutionary adaptations to a symbiotic lifestyle.</title>
        <authorList>
            <person name="Aranda M."/>
            <person name="Li Y."/>
            <person name="Liew Y.J."/>
            <person name="Baumgarten S."/>
            <person name="Simakov O."/>
            <person name="Wilson M."/>
            <person name="Piel J."/>
            <person name="Ashoor H."/>
            <person name="Bougouffa S."/>
            <person name="Bajic V.B."/>
            <person name="Ryu T."/>
            <person name="Ravasi T."/>
            <person name="Bayer T."/>
            <person name="Micklem G."/>
            <person name="Kim H."/>
            <person name="Bhak J."/>
            <person name="Lajeunesse T.C."/>
            <person name="Voolstra C.R."/>
        </authorList>
    </citation>
    <scope>NUCLEOTIDE SEQUENCE [LARGE SCALE GENOMIC DNA]</scope>
    <source>
        <strain evidence="2 3">CCMP2467</strain>
    </source>
</reference>
<evidence type="ECO:0000313" key="2">
    <source>
        <dbReference type="EMBL" id="OLP94644.1"/>
    </source>
</evidence>
<evidence type="ECO:0000313" key="3">
    <source>
        <dbReference type="Proteomes" id="UP000186817"/>
    </source>
</evidence>
<dbReference type="EMBL" id="LSRX01000535">
    <property type="protein sequence ID" value="OLP94644.1"/>
    <property type="molecule type" value="Genomic_DNA"/>
</dbReference>